<comment type="subcellular location">
    <subcellularLocation>
        <location evidence="3 16">Cytoplasm</location>
    </subcellularLocation>
</comment>
<evidence type="ECO:0000256" key="3">
    <source>
        <dbReference type="ARBA" id="ARBA00004496"/>
    </source>
</evidence>
<dbReference type="HAMAP" id="MF_01274">
    <property type="entry name" value="Pantothen_kinase_3"/>
    <property type="match status" value="1"/>
</dbReference>
<dbReference type="GO" id="GO:0004594">
    <property type="term" value="F:pantothenate kinase activity"/>
    <property type="evidence" value="ECO:0007669"/>
    <property type="project" value="UniProtKB-UniRule"/>
</dbReference>
<evidence type="ECO:0000256" key="1">
    <source>
        <dbReference type="ARBA" id="ARBA00001206"/>
    </source>
</evidence>
<evidence type="ECO:0000256" key="11">
    <source>
        <dbReference type="ARBA" id="ARBA00022840"/>
    </source>
</evidence>
<evidence type="ECO:0000256" key="5">
    <source>
        <dbReference type="ARBA" id="ARBA00011738"/>
    </source>
</evidence>
<evidence type="ECO:0000256" key="16">
    <source>
        <dbReference type="HAMAP-Rule" id="MF_01274"/>
    </source>
</evidence>
<dbReference type="NCBIfam" id="TIGR00671">
    <property type="entry name" value="baf"/>
    <property type="match status" value="1"/>
</dbReference>
<feature type="binding site" evidence="16">
    <location>
        <begin position="7"/>
        <end position="14"/>
    </location>
    <ligand>
        <name>ATP</name>
        <dbReference type="ChEBI" id="CHEBI:30616"/>
    </ligand>
</feature>
<feature type="active site" description="Proton acceptor" evidence="16">
    <location>
        <position position="95"/>
    </location>
</feature>
<dbReference type="GO" id="GO:0005524">
    <property type="term" value="F:ATP binding"/>
    <property type="evidence" value="ECO:0007669"/>
    <property type="project" value="UniProtKB-UniRule"/>
</dbReference>
<dbReference type="AlphaFoldDB" id="A0A916XDQ9"/>
<dbReference type="InterPro" id="IPR043129">
    <property type="entry name" value="ATPase_NBD"/>
</dbReference>
<protein>
    <recommendedName>
        <fullName evidence="15 16">Type III pantothenate kinase</fullName>
        <ecNumber evidence="6 16">2.7.1.33</ecNumber>
    </recommendedName>
    <alternativeName>
        <fullName evidence="16">PanK-III</fullName>
    </alternativeName>
    <alternativeName>
        <fullName evidence="16">Pantothenic acid kinase</fullName>
    </alternativeName>
</protein>
<accession>A0A916XDQ9</accession>
<keyword evidence="10 16" id="KW-0418">Kinase</keyword>
<comment type="function">
    <text evidence="16">Catalyzes the phosphorylation of pantothenate (Pan), the first step in CoA biosynthesis.</text>
</comment>
<feature type="binding site" evidence="16">
    <location>
        <position position="116"/>
    </location>
    <ligand>
        <name>K(+)</name>
        <dbReference type="ChEBI" id="CHEBI:29103"/>
    </ligand>
</feature>
<keyword evidence="8 16" id="KW-0808">Transferase</keyword>
<dbReference type="GO" id="GO:0015937">
    <property type="term" value="P:coenzyme A biosynthetic process"/>
    <property type="evidence" value="ECO:0007669"/>
    <property type="project" value="UniProtKB-UniRule"/>
</dbReference>
<name>A0A916XDQ9_9SPHI</name>
<evidence type="ECO:0000313" key="17">
    <source>
        <dbReference type="EMBL" id="GGC64247.1"/>
    </source>
</evidence>
<keyword evidence="11 16" id="KW-0067">ATP-binding</keyword>
<dbReference type="CDD" id="cd24015">
    <property type="entry name" value="ASKHA_NBD_PanK-III"/>
    <property type="match status" value="1"/>
</dbReference>
<comment type="similarity">
    <text evidence="14 16">Belongs to the type III pantothenate kinase family.</text>
</comment>
<comment type="cofactor">
    <cofactor evidence="16">
        <name>NH4(+)</name>
        <dbReference type="ChEBI" id="CHEBI:28938"/>
    </cofactor>
    <cofactor evidence="16">
        <name>K(+)</name>
        <dbReference type="ChEBI" id="CHEBI:29103"/>
    </cofactor>
    <text evidence="16">A monovalent cation. Ammonium or potassium.</text>
</comment>
<keyword evidence="9 16" id="KW-0547">Nucleotide-binding</keyword>
<evidence type="ECO:0000256" key="12">
    <source>
        <dbReference type="ARBA" id="ARBA00022958"/>
    </source>
</evidence>
<dbReference type="InterPro" id="IPR004619">
    <property type="entry name" value="Type_III_PanK"/>
</dbReference>
<evidence type="ECO:0000256" key="6">
    <source>
        <dbReference type="ARBA" id="ARBA00012102"/>
    </source>
</evidence>
<proteinExistence type="inferred from homology"/>
<dbReference type="PANTHER" id="PTHR34265:SF1">
    <property type="entry name" value="TYPE III PANTOTHENATE KINASE"/>
    <property type="match status" value="1"/>
</dbReference>
<sequence length="247" mass="27603">MRNLTIDIGNTNSKVAVFEDREMRFHEVFPSIDEALLKSLITEYDVDCAILSNVNHAQDGLVTFLQANTRYIPFSVEKNTGIQNNYKSAGTLGLDRWAKLLAVHRLYANTACLIIDLGTCITYDYLSADARYDGGSISLGIQMRFNALAHYTGNLPHLKWDRNTEIPAGTDTQTAIISGVLQGVASELEGFINQKYKENDTLKIMVTGGDARFLLEQFKNSIFAPQIIHDPYLVLKGLNEVIAFEYV</sequence>
<dbReference type="EMBL" id="BMIL01000005">
    <property type="protein sequence ID" value="GGC64247.1"/>
    <property type="molecule type" value="Genomic_DNA"/>
</dbReference>
<keyword evidence="12 16" id="KW-0630">Potassium</keyword>
<evidence type="ECO:0000256" key="10">
    <source>
        <dbReference type="ARBA" id="ARBA00022777"/>
    </source>
</evidence>
<dbReference type="Pfam" id="PF03309">
    <property type="entry name" value="Pan_kinase"/>
    <property type="match status" value="1"/>
</dbReference>
<evidence type="ECO:0000256" key="7">
    <source>
        <dbReference type="ARBA" id="ARBA00022490"/>
    </source>
</evidence>
<keyword evidence="18" id="KW-1185">Reference proteome</keyword>
<dbReference type="Gene3D" id="3.30.420.40">
    <property type="match status" value="2"/>
</dbReference>
<feature type="binding site" evidence="16">
    <location>
        <begin position="93"/>
        <end position="96"/>
    </location>
    <ligand>
        <name>substrate</name>
    </ligand>
</feature>
<evidence type="ECO:0000313" key="18">
    <source>
        <dbReference type="Proteomes" id="UP000651668"/>
    </source>
</evidence>
<dbReference type="EC" id="2.7.1.33" evidence="6 16"/>
<feature type="binding site" evidence="16">
    <location>
        <position position="119"/>
    </location>
    <ligand>
        <name>ATP</name>
        <dbReference type="ChEBI" id="CHEBI:30616"/>
    </ligand>
</feature>
<dbReference type="PANTHER" id="PTHR34265">
    <property type="entry name" value="TYPE III PANTOTHENATE KINASE"/>
    <property type="match status" value="1"/>
</dbReference>
<evidence type="ECO:0000256" key="15">
    <source>
        <dbReference type="ARBA" id="ARBA00040883"/>
    </source>
</evidence>
<comment type="catalytic activity">
    <reaction evidence="1 16">
        <text>(R)-pantothenate + ATP = (R)-4'-phosphopantothenate + ADP + H(+)</text>
        <dbReference type="Rhea" id="RHEA:16373"/>
        <dbReference type="ChEBI" id="CHEBI:10986"/>
        <dbReference type="ChEBI" id="CHEBI:15378"/>
        <dbReference type="ChEBI" id="CHEBI:29032"/>
        <dbReference type="ChEBI" id="CHEBI:30616"/>
        <dbReference type="ChEBI" id="CHEBI:456216"/>
        <dbReference type="EC" id="2.7.1.33"/>
    </reaction>
</comment>
<gene>
    <name evidence="16 17" type="primary">coaX</name>
    <name evidence="17" type="ORF">GCM10011387_17330</name>
</gene>
<dbReference type="GO" id="GO:0046872">
    <property type="term" value="F:metal ion binding"/>
    <property type="evidence" value="ECO:0007669"/>
    <property type="project" value="UniProtKB-KW"/>
</dbReference>
<evidence type="ECO:0000256" key="8">
    <source>
        <dbReference type="ARBA" id="ARBA00022679"/>
    </source>
</evidence>
<feature type="binding site" evidence="16">
    <location>
        <position position="86"/>
    </location>
    <ligand>
        <name>substrate</name>
    </ligand>
</feature>
<dbReference type="Proteomes" id="UP000651668">
    <property type="component" value="Unassembled WGS sequence"/>
</dbReference>
<organism evidence="17 18">
    <name type="scientific">Pedobacter quisquiliarum</name>
    <dbReference type="NCBI Taxonomy" id="1834438"/>
    <lineage>
        <taxon>Bacteria</taxon>
        <taxon>Pseudomonadati</taxon>
        <taxon>Bacteroidota</taxon>
        <taxon>Sphingobacteriia</taxon>
        <taxon>Sphingobacteriales</taxon>
        <taxon>Sphingobacteriaceae</taxon>
        <taxon>Pedobacter</taxon>
    </lineage>
</organism>
<evidence type="ECO:0000256" key="2">
    <source>
        <dbReference type="ARBA" id="ARBA00001958"/>
    </source>
</evidence>
<keyword evidence="13 16" id="KW-0173">Coenzyme A biosynthesis</keyword>
<comment type="pathway">
    <text evidence="4 16">Cofactor biosynthesis; coenzyme A biosynthesis; CoA from (R)-pantothenate: step 1/5.</text>
</comment>
<dbReference type="SUPFAM" id="SSF53067">
    <property type="entry name" value="Actin-like ATPase domain"/>
    <property type="match status" value="2"/>
</dbReference>
<reference evidence="17" key="1">
    <citation type="journal article" date="2014" name="Int. J. Syst. Evol. Microbiol.">
        <title>Complete genome sequence of Corynebacterium casei LMG S-19264T (=DSM 44701T), isolated from a smear-ripened cheese.</title>
        <authorList>
            <consortium name="US DOE Joint Genome Institute (JGI-PGF)"/>
            <person name="Walter F."/>
            <person name="Albersmeier A."/>
            <person name="Kalinowski J."/>
            <person name="Ruckert C."/>
        </authorList>
    </citation>
    <scope>NUCLEOTIDE SEQUENCE</scope>
    <source>
        <strain evidence="17">CGMCC 1.15343</strain>
    </source>
</reference>
<keyword evidence="7 16" id="KW-0963">Cytoplasm</keyword>
<evidence type="ECO:0000256" key="9">
    <source>
        <dbReference type="ARBA" id="ARBA00022741"/>
    </source>
</evidence>
<evidence type="ECO:0000256" key="13">
    <source>
        <dbReference type="ARBA" id="ARBA00022993"/>
    </source>
</evidence>
<comment type="cofactor">
    <cofactor evidence="2">
        <name>K(+)</name>
        <dbReference type="ChEBI" id="CHEBI:29103"/>
    </cofactor>
</comment>
<feature type="binding site" evidence="16">
    <location>
        <position position="172"/>
    </location>
    <ligand>
        <name>substrate</name>
    </ligand>
</feature>
<reference evidence="17" key="2">
    <citation type="submission" date="2020-09" db="EMBL/GenBank/DDBJ databases">
        <authorList>
            <person name="Sun Q."/>
            <person name="Zhou Y."/>
        </authorList>
    </citation>
    <scope>NUCLEOTIDE SEQUENCE</scope>
    <source>
        <strain evidence="17">CGMCC 1.15343</strain>
    </source>
</reference>
<keyword evidence="16" id="KW-0479">Metal-binding</keyword>
<evidence type="ECO:0000256" key="4">
    <source>
        <dbReference type="ARBA" id="ARBA00005225"/>
    </source>
</evidence>
<dbReference type="RefSeq" id="WP_188626487.1">
    <property type="nucleotide sequence ID" value="NZ_BMIL01000005.1"/>
</dbReference>
<comment type="subunit">
    <text evidence="5 16">Homodimer.</text>
</comment>
<evidence type="ECO:0000256" key="14">
    <source>
        <dbReference type="ARBA" id="ARBA00038036"/>
    </source>
</evidence>
<dbReference type="GO" id="GO:0005737">
    <property type="term" value="C:cytoplasm"/>
    <property type="evidence" value="ECO:0007669"/>
    <property type="project" value="UniProtKB-SubCell"/>
</dbReference>
<comment type="caution">
    <text evidence="17">The sequence shown here is derived from an EMBL/GenBank/DDBJ whole genome shotgun (WGS) entry which is preliminary data.</text>
</comment>